<dbReference type="Proteomes" id="UP000515163">
    <property type="component" value="Unplaced"/>
</dbReference>
<evidence type="ECO:0000259" key="15">
    <source>
        <dbReference type="Pfam" id="PF16026"/>
    </source>
</evidence>
<dbReference type="OrthoDB" id="5966837at2759"/>
<accession>A0A6P8I7B6</accession>
<evidence type="ECO:0000256" key="11">
    <source>
        <dbReference type="ARBA" id="ARBA00023136"/>
    </source>
</evidence>
<comment type="similarity">
    <text evidence="4">Belongs to the MIEAP family.</text>
</comment>
<sequence>MSSTSFLGYLSSLITSGDLKSLHGRLVTLFDESYRYTCEETMSICCELLEENARVQTKLFRLMYLCSEDGGLYGGIEPLKKKLLPWLGSSGFLSKDSQEEVKLVRERYERTVSRLEEDLKAAQREAGELRLKLSESEQDLKRLTIKVTDNAKNDRLYSELEKRLASTTLDLAAKENEIRQVKDETDQLKRENSNLYSRLQKHILDAEPEPIPVITKPFTDGILPHERTLKLLERFAELYGSERLEVMDALRGLANRDTNERLIFCIIEECFMVCKSEQRRMRKKVQQALQPTHGSLMDTQQTNDIIESYMLRNGDNYDVETLIPEVIKCLHRNPSINQHIPYNEKLYVPFLRQCLRVVWSLTSLKPPVDIAIALEGDMINEMRYRRAYNSEFSATSVHHFVWPALMRESKVVAKGEVVTRRIKAIKSRKESPSNSRPQSAEPLSSTLSYDLGIGSLSSSWSETSAYKRYSP</sequence>
<keyword evidence="16" id="KW-1185">Reference proteome</keyword>
<evidence type="ECO:0000256" key="10">
    <source>
        <dbReference type="ARBA" id="ARBA00023128"/>
    </source>
</evidence>
<keyword evidence="11" id="KW-0472">Membrane</keyword>
<evidence type="ECO:0000256" key="5">
    <source>
        <dbReference type="ARBA" id="ARBA00019863"/>
    </source>
</evidence>
<evidence type="ECO:0000256" key="2">
    <source>
        <dbReference type="ARBA" id="ARBA00004305"/>
    </source>
</evidence>
<dbReference type="GO" id="GO:0035695">
    <property type="term" value="P:mitophagy by internal vacuole formation"/>
    <property type="evidence" value="ECO:0007669"/>
    <property type="project" value="TreeGrafter"/>
</dbReference>
<dbReference type="GO" id="GO:0035694">
    <property type="term" value="P:mitochondrial protein catabolic process"/>
    <property type="evidence" value="ECO:0007669"/>
    <property type="project" value="InterPro"/>
</dbReference>
<dbReference type="Pfam" id="PF16026">
    <property type="entry name" value="MIEAP"/>
    <property type="match status" value="1"/>
</dbReference>
<feature type="coiled-coil region" evidence="13">
    <location>
        <begin position="98"/>
        <end position="198"/>
    </location>
</feature>
<name>A0A6P8I7B6_ACTTE</name>
<reference evidence="17" key="1">
    <citation type="submission" date="2025-08" db="UniProtKB">
        <authorList>
            <consortium name="RefSeq"/>
        </authorList>
    </citation>
    <scope>IDENTIFICATION</scope>
    <source>
        <tissue evidence="17">Tentacle</tissue>
    </source>
</reference>
<dbReference type="PANTHER" id="PTHR21771">
    <property type="entry name" value="MITOCHONDRIA-EATING PROTEIN-RELATED"/>
    <property type="match status" value="1"/>
</dbReference>
<dbReference type="KEGG" id="aten:116299892"/>
<evidence type="ECO:0000313" key="16">
    <source>
        <dbReference type="Proteomes" id="UP000515163"/>
    </source>
</evidence>
<keyword evidence="9" id="KW-0446">Lipid-binding</keyword>
<evidence type="ECO:0000256" key="9">
    <source>
        <dbReference type="ARBA" id="ARBA00023121"/>
    </source>
</evidence>
<gene>
    <name evidence="17" type="primary">LOC116299892</name>
</gene>
<dbReference type="InterPro" id="IPR031981">
    <property type="entry name" value="MIEAP_C"/>
</dbReference>
<proteinExistence type="inferred from homology"/>
<evidence type="ECO:0000256" key="3">
    <source>
        <dbReference type="ARBA" id="ARBA00004496"/>
    </source>
</evidence>
<dbReference type="AlphaFoldDB" id="A0A6P8I7B6"/>
<evidence type="ECO:0000256" key="13">
    <source>
        <dbReference type="SAM" id="Coils"/>
    </source>
</evidence>
<feature type="unsure residue" description="D or N" evidence="17">
    <location>
        <position position="298"/>
    </location>
</feature>
<feature type="region of interest" description="Disordered" evidence="14">
    <location>
        <begin position="425"/>
        <end position="449"/>
    </location>
</feature>
<keyword evidence="8 13" id="KW-0175">Coiled coil</keyword>
<evidence type="ECO:0000256" key="7">
    <source>
        <dbReference type="ARBA" id="ARBA00022787"/>
    </source>
</evidence>
<feature type="domain" description="Mitochondria-eating protein C-terminal" evidence="15">
    <location>
        <begin position="229"/>
        <end position="419"/>
    </location>
</feature>
<dbReference type="RefSeq" id="XP_031564469.1">
    <property type="nucleotide sequence ID" value="XM_031708609.1"/>
</dbReference>
<organism evidence="16 17">
    <name type="scientific">Actinia tenebrosa</name>
    <name type="common">Australian red waratah sea anemone</name>
    <dbReference type="NCBI Taxonomy" id="6105"/>
    <lineage>
        <taxon>Eukaryota</taxon>
        <taxon>Metazoa</taxon>
        <taxon>Cnidaria</taxon>
        <taxon>Anthozoa</taxon>
        <taxon>Hexacorallia</taxon>
        <taxon>Actiniaria</taxon>
        <taxon>Actiniidae</taxon>
        <taxon>Actinia</taxon>
    </lineage>
</organism>
<evidence type="ECO:0000256" key="4">
    <source>
        <dbReference type="ARBA" id="ARBA00008233"/>
    </source>
</evidence>
<keyword evidence="10" id="KW-0496">Mitochondrion</keyword>
<dbReference type="InParanoid" id="A0A6P8I7B6"/>
<protein>
    <recommendedName>
        <fullName evidence="5">Mitochondria-eating protein</fullName>
    </recommendedName>
    <alternativeName>
        <fullName evidence="12">Spermatogenesis-associated protein 18</fullName>
    </alternativeName>
</protein>
<evidence type="ECO:0000256" key="8">
    <source>
        <dbReference type="ARBA" id="ARBA00023054"/>
    </source>
</evidence>
<keyword evidence="7" id="KW-1000">Mitochondrion outer membrane</keyword>
<evidence type="ECO:0000256" key="1">
    <source>
        <dbReference type="ARBA" id="ARBA00004294"/>
    </source>
</evidence>
<dbReference type="GO" id="GO:0005741">
    <property type="term" value="C:mitochondrial outer membrane"/>
    <property type="evidence" value="ECO:0007669"/>
    <property type="project" value="UniProtKB-SubCell"/>
</dbReference>
<dbReference type="GO" id="GO:0005759">
    <property type="term" value="C:mitochondrial matrix"/>
    <property type="evidence" value="ECO:0007669"/>
    <property type="project" value="UniProtKB-SubCell"/>
</dbReference>
<dbReference type="GO" id="GO:0008289">
    <property type="term" value="F:lipid binding"/>
    <property type="evidence" value="ECO:0007669"/>
    <property type="project" value="UniProtKB-KW"/>
</dbReference>
<keyword evidence="6" id="KW-0963">Cytoplasm</keyword>
<comment type="subcellular location">
    <subcellularLocation>
        <location evidence="3">Cytoplasm</location>
    </subcellularLocation>
    <subcellularLocation>
        <location evidence="2">Mitochondrion matrix</location>
    </subcellularLocation>
    <subcellularLocation>
        <location evidence="1">Mitochondrion outer membrane</location>
    </subcellularLocation>
</comment>
<evidence type="ECO:0000256" key="14">
    <source>
        <dbReference type="SAM" id="MobiDB-lite"/>
    </source>
</evidence>
<dbReference type="InterPro" id="IPR026169">
    <property type="entry name" value="MIEAP"/>
</dbReference>
<dbReference type="FunCoup" id="A0A6P8I7B6">
    <property type="interactions" value="461"/>
</dbReference>
<dbReference type="PANTHER" id="PTHR21771:SF0">
    <property type="entry name" value="MITOCHONDRIA-EATING PROTEIN"/>
    <property type="match status" value="1"/>
</dbReference>
<evidence type="ECO:0000256" key="12">
    <source>
        <dbReference type="ARBA" id="ARBA00032687"/>
    </source>
</evidence>
<evidence type="ECO:0000313" key="17">
    <source>
        <dbReference type="RefSeq" id="XP_031564469.1"/>
    </source>
</evidence>
<evidence type="ECO:0000256" key="6">
    <source>
        <dbReference type="ARBA" id="ARBA00022490"/>
    </source>
</evidence>
<feature type="compositionally biased region" description="Polar residues" evidence="14">
    <location>
        <begin position="432"/>
        <end position="448"/>
    </location>
</feature>